<gene>
    <name evidence="9" type="ORF">MNOR_LOCUS23834</name>
</gene>
<feature type="non-terminal residue" evidence="9">
    <location>
        <position position="356"/>
    </location>
</feature>
<keyword evidence="10" id="KW-1185">Reference proteome</keyword>
<dbReference type="InterPro" id="IPR027417">
    <property type="entry name" value="P-loop_NTPase"/>
</dbReference>
<dbReference type="FunFam" id="3.40.50.300:FF:004162">
    <property type="entry name" value="ATP binding cassette subfamily C member 5"/>
    <property type="match status" value="1"/>
</dbReference>
<evidence type="ECO:0000256" key="7">
    <source>
        <dbReference type="SAM" id="Phobius"/>
    </source>
</evidence>
<dbReference type="InterPro" id="IPR003439">
    <property type="entry name" value="ABC_transporter-like_ATP-bd"/>
</dbReference>
<dbReference type="InterPro" id="IPR036640">
    <property type="entry name" value="ABC1_TM_sf"/>
</dbReference>
<evidence type="ECO:0000256" key="3">
    <source>
        <dbReference type="ARBA" id="ARBA00022741"/>
    </source>
</evidence>
<name>A0AAV2RGB2_MEGNR</name>
<dbReference type="GO" id="GO:0140359">
    <property type="term" value="F:ABC-type transporter activity"/>
    <property type="evidence" value="ECO:0007669"/>
    <property type="project" value="InterPro"/>
</dbReference>
<dbReference type="SUPFAM" id="SSF52540">
    <property type="entry name" value="P-loop containing nucleoside triphosphate hydrolases"/>
    <property type="match status" value="1"/>
</dbReference>
<keyword evidence="3" id="KW-0547">Nucleotide-binding</keyword>
<keyword evidence="5 7" id="KW-1133">Transmembrane helix</keyword>
<evidence type="ECO:0000259" key="8">
    <source>
        <dbReference type="PROSITE" id="PS50929"/>
    </source>
</evidence>
<dbReference type="Gene3D" id="1.20.1560.10">
    <property type="entry name" value="ABC transporter type 1, transmembrane domain"/>
    <property type="match status" value="1"/>
</dbReference>
<evidence type="ECO:0000256" key="6">
    <source>
        <dbReference type="ARBA" id="ARBA00023136"/>
    </source>
</evidence>
<dbReference type="Pfam" id="PF00005">
    <property type="entry name" value="ABC_tran"/>
    <property type="match status" value="1"/>
</dbReference>
<keyword evidence="6 7" id="KW-0472">Membrane</keyword>
<dbReference type="Pfam" id="PF00664">
    <property type="entry name" value="ABC_membrane"/>
    <property type="match status" value="1"/>
</dbReference>
<dbReference type="GO" id="GO:0005524">
    <property type="term" value="F:ATP binding"/>
    <property type="evidence" value="ECO:0007669"/>
    <property type="project" value="UniProtKB-KW"/>
</dbReference>
<dbReference type="PANTHER" id="PTHR24223">
    <property type="entry name" value="ATP-BINDING CASSETTE SUB-FAMILY C"/>
    <property type="match status" value="1"/>
</dbReference>
<dbReference type="Gene3D" id="3.40.50.300">
    <property type="entry name" value="P-loop containing nucleotide triphosphate hydrolases"/>
    <property type="match status" value="1"/>
</dbReference>
<dbReference type="GO" id="GO:0016020">
    <property type="term" value="C:membrane"/>
    <property type="evidence" value="ECO:0007669"/>
    <property type="project" value="InterPro"/>
</dbReference>
<organism evidence="9 10">
    <name type="scientific">Meganyctiphanes norvegica</name>
    <name type="common">Northern krill</name>
    <name type="synonym">Thysanopoda norvegica</name>
    <dbReference type="NCBI Taxonomy" id="48144"/>
    <lineage>
        <taxon>Eukaryota</taxon>
        <taxon>Metazoa</taxon>
        <taxon>Ecdysozoa</taxon>
        <taxon>Arthropoda</taxon>
        <taxon>Crustacea</taxon>
        <taxon>Multicrustacea</taxon>
        <taxon>Malacostraca</taxon>
        <taxon>Eumalacostraca</taxon>
        <taxon>Eucarida</taxon>
        <taxon>Euphausiacea</taxon>
        <taxon>Euphausiidae</taxon>
        <taxon>Meganyctiphanes</taxon>
    </lineage>
</organism>
<evidence type="ECO:0000256" key="1">
    <source>
        <dbReference type="ARBA" id="ARBA00022448"/>
    </source>
</evidence>
<accession>A0AAV2RGB2</accession>
<dbReference type="Proteomes" id="UP001497623">
    <property type="component" value="Unassembled WGS sequence"/>
</dbReference>
<dbReference type="EMBL" id="CAXKWB010021403">
    <property type="protein sequence ID" value="CAL4123146.1"/>
    <property type="molecule type" value="Genomic_DNA"/>
</dbReference>
<feature type="domain" description="ABC transmembrane type-1" evidence="8">
    <location>
        <begin position="7"/>
        <end position="200"/>
    </location>
</feature>
<evidence type="ECO:0000313" key="9">
    <source>
        <dbReference type="EMBL" id="CAL4123146.1"/>
    </source>
</evidence>
<feature type="non-terminal residue" evidence="9">
    <location>
        <position position="1"/>
    </location>
</feature>
<evidence type="ECO:0000256" key="5">
    <source>
        <dbReference type="ARBA" id="ARBA00022989"/>
    </source>
</evidence>
<dbReference type="PANTHER" id="PTHR24223:SF447">
    <property type="entry name" value="MULTIDRUG RESISTANCE-ASSOCIATED PROTEIN 5"/>
    <property type="match status" value="1"/>
</dbReference>
<keyword evidence="2 7" id="KW-0812">Transmembrane</keyword>
<dbReference type="PROSITE" id="PS50929">
    <property type="entry name" value="ABC_TM1F"/>
    <property type="match status" value="1"/>
</dbReference>
<keyword evidence="1" id="KW-0813">Transport</keyword>
<feature type="transmembrane region" description="Helical" evidence="7">
    <location>
        <begin position="74"/>
        <end position="95"/>
    </location>
</feature>
<reference evidence="9 10" key="1">
    <citation type="submission" date="2024-05" db="EMBL/GenBank/DDBJ databases">
        <authorList>
            <person name="Wallberg A."/>
        </authorList>
    </citation>
    <scope>NUCLEOTIDE SEQUENCE [LARGE SCALE GENOMIC DNA]</scope>
</reference>
<sequence length="356" mass="40111">YRILAGSTKLHNTMLRSILQSPMCFFDTTPSGRILTRFSRDLDLLDIRIPYFLEMVLQGFLLLLSEWIMVCIFYYWFFIPVTIIFGIFIFMDNFLNAGVREIKRLDNVLKSPIIQHIGSSVSGLSVIRTYDKEEIFHQRFYKHLDKHSSALLVSRLSQFWYSYRNSLIADIMIVLITILALLNKGTVSPAIAGLALSTMNGELKSEYPTTQFITQVDRCWPSSGAIILNGVKLRYREGLPLVLNGVTANIKPGEKVGIIGRTGAGKSSLITSLLRLVELSSGSIAIDGKDINYISLQKLRSSISVIPQDPVLFQGTIRYNLDPLDEHSDELVWKALEQSHLKASISQMSKGIQTEV</sequence>
<protein>
    <recommendedName>
        <fullName evidence="8">ABC transmembrane type-1 domain-containing protein</fullName>
    </recommendedName>
</protein>
<evidence type="ECO:0000256" key="4">
    <source>
        <dbReference type="ARBA" id="ARBA00022840"/>
    </source>
</evidence>
<dbReference type="SUPFAM" id="SSF90123">
    <property type="entry name" value="ABC transporter transmembrane region"/>
    <property type="match status" value="1"/>
</dbReference>
<keyword evidence="4" id="KW-0067">ATP-binding</keyword>
<dbReference type="InterPro" id="IPR011527">
    <property type="entry name" value="ABC1_TM_dom"/>
</dbReference>
<evidence type="ECO:0000256" key="2">
    <source>
        <dbReference type="ARBA" id="ARBA00022692"/>
    </source>
</evidence>
<dbReference type="AlphaFoldDB" id="A0AAV2RGB2"/>
<proteinExistence type="predicted"/>
<dbReference type="GO" id="GO:0016887">
    <property type="term" value="F:ATP hydrolysis activity"/>
    <property type="evidence" value="ECO:0007669"/>
    <property type="project" value="InterPro"/>
</dbReference>
<comment type="caution">
    <text evidence="9">The sequence shown here is derived from an EMBL/GenBank/DDBJ whole genome shotgun (WGS) entry which is preliminary data.</text>
</comment>
<feature type="transmembrane region" description="Helical" evidence="7">
    <location>
        <begin position="165"/>
        <end position="182"/>
    </location>
</feature>
<dbReference type="InterPro" id="IPR050173">
    <property type="entry name" value="ABC_transporter_C-like"/>
</dbReference>
<evidence type="ECO:0000313" key="10">
    <source>
        <dbReference type="Proteomes" id="UP001497623"/>
    </source>
</evidence>